<reference evidence="3 4" key="1">
    <citation type="journal article" date="2015" name="Nat. Commun.">
        <title>Outbred genome sequencing and CRISPR/Cas9 gene editing in butterflies.</title>
        <authorList>
            <person name="Li X."/>
            <person name="Fan D."/>
            <person name="Zhang W."/>
            <person name="Liu G."/>
            <person name="Zhang L."/>
            <person name="Zhao L."/>
            <person name="Fang X."/>
            <person name="Chen L."/>
            <person name="Dong Y."/>
            <person name="Chen Y."/>
            <person name="Ding Y."/>
            <person name="Zhao R."/>
            <person name="Feng M."/>
            <person name="Zhu Y."/>
            <person name="Feng Y."/>
            <person name="Jiang X."/>
            <person name="Zhu D."/>
            <person name="Xiang H."/>
            <person name="Feng X."/>
            <person name="Li S."/>
            <person name="Wang J."/>
            <person name="Zhang G."/>
            <person name="Kronforst M.R."/>
            <person name="Wang W."/>
        </authorList>
    </citation>
    <scope>NUCLEOTIDE SEQUENCE [LARGE SCALE GENOMIC DNA]</scope>
    <source>
        <strain evidence="3">Ya'a_city_454_Px</strain>
        <tissue evidence="3">Whole body</tissue>
    </source>
</reference>
<dbReference type="PROSITE" id="PS50003">
    <property type="entry name" value="PH_DOMAIN"/>
    <property type="match status" value="1"/>
</dbReference>
<dbReference type="AlphaFoldDB" id="A0A194Q864"/>
<sequence>MVDYGLIILKGGFRALQWGRILQVRNSRTESTEDDKRSDDSRPLSHASDFSRDNIQSTEDDKRSDDSRPLSHASDFSRDNILSLSNAPRRSRRGVSAQEWQRPLTRYLPVDRDDFDLRRHVESAGHQIELCPYVTINSTSCRGYLHKLGAKFHTWSKRWFVFDRETKTFVYYWDKTEKKPRGGAYFQVIEEVYLDHGNTSKSPNPPLRPIVKTRQRRYYLMAPSGEAARIWIDVIFTGAQGYTEYLQ</sequence>
<evidence type="ECO:0000313" key="3">
    <source>
        <dbReference type="EMBL" id="KPJ01180.1"/>
    </source>
</evidence>
<proteinExistence type="predicted"/>
<evidence type="ECO:0000259" key="2">
    <source>
        <dbReference type="PROSITE" id="PS50003"/>
    </source>
</evidence>
<evidence type="ECO:0000256" key="1">
    <source>
        <dbReference type="SAM" id="MobiDB-lite"/>
    </source>
</evidence>
<protein>
    <submittedName>
        <fullName evidence="3">Pleckstrin-likey-like domain family B member 2</fullName>
    </submittedName>
</protein>
<dbReference type="SUPFAM" id="SSF50729">
    <property type="entry name" value="PH domain-like"/>
    <property type="match status" value="1"/>
</dbReference>
<feature type="compositionally biased region" description="Basic and acidic residues" evidence="1">
    <location>
        <begin position="59"/>
        <end position="69"/>
    </location>
</feature>
<dbReference type="EMBL" id="KQ459386">
    <property type="protein sequence ID" value="KPJ01180.1"/>
    <property type="molecule type" value="Genomic_DNA"/>
</dbReference>
<feature type="region of interest" description="Disordered" evidence="1">
    <location>
        <begin position="26"/>
        <end position="74"/>
    </location>
</feature>
<evidence type="ECO:0000313" key="4">
    <source>
        <dbReference type="Proteomes" id="UP000053268"/>
    </source>
</evidence>
<gene>
    <name evidence="3" type="ORF">RR46_03051</name>
</gene>
<dbReference type="InterPro" id="IPR011993">
    <property type="entry name" value="PH-like_dom_sf"/>
</dbReference>
<dbReference type="InterPro" id="IPR052212">
    <property type="entry name" value="PH-like_domain"/>
</dbReference>
<name>A0A194Q864_PAPXU</name>
<dbReference type="Gene3D" id="2.30.29.30">
    <property type="entry name" value="Pleckstrin-homology domain (PH domain)/Phosphotyrosine-binding domain (PTB)"/>
    <property type="match status" value="1"/>
</dbReference>
<accession>A0A194Q864</accession>
<feature type="compositionally biased region" description="Basic and acidic residues" evidence="1">
    <location>
        <begin position="27"/>
        <end position="43"/>
    </location>
</feature>
<feature type="domain" description="PH" evidence="2">
    <location>
        <begin position="138"/>
        <end position="240"/>
    </location>
</feature>
<dbReference type="PANTHER" id="PTHR12156">
    <property type="entry name" value="PLECKSTRIN HOMOLOGY-LIKE DOMAIN, FAMILY B, MEMBER 3"/>
    <property type="match status" value="1"/>
</dbReference>
<dbReference type="PANTHER" id="PTHR12156:SF5">
    <property type="entry name" value="FI18040P1"/>
    <property type="match status" value="1"/>
</dbReference>
<dbReference type="Proteomes" id="UP000053268">
    <property type="component" value="Unassembled WGS sequence"/>
</dbReference>
<dbReference type="SMART" id="SM00233">
    <property type="entry name" value="PH"/>
    <property type="match status" value="1"/>
</dbReference>
<dbReference type="InterPro" id="IPR001849">
    <property type="entry name" value="PH_domain"/>
</dbReference>
<dbReference type="Pfam" id="PF00169">
    <property type="entry name" value="PH"/>
    <property type="match status" value="1"/>
</dbReference>
<organism evidence="3 4">
    <name type="scientific">Papilio xuthus</name>
    <name type="common">Asian swallowtail butterfly</name>
    <dbReference type="NCBI Taxonomy" id="66420"/>
    <lineage>
        <taxon>Eukaryota</taxon>
        <taxon>Metazoa</taxon>
        <taxon>Ecdysozoa</taxon>
        <taxon>Arthropoda</taxon>
        <taxon>Hexapoda</taxon>
        <taxon>Insecta</taxon>
        <taxon>Pterygota</taxon>
        <taxon>Neoptera</taxon>
        <taxon>Endopterygota</taxon>
        <taxon>Lepidoptera</taxon>
        <taxon>Glossata</taxon>
        <taxon>Ditrysia</taxon>
        <taxon>Papilionoidea</taxon>
        <taxon>Papilionidae</taxon>
        <taxon>Papilioninae</taxon>
        <taxon>Papilio</taxon>
    </lineage>
</organism>
<keyword evidence="4" id="KW-1185">Reference proteome</keyword>